<keyword evidence="4 7" id="KW-1133">Transmembrane helix</keyword>
<keyword evidence="6" id="KW-0325">Glycoprotein</keyword>
<dbReference type="HOGENOM" id="CLU_550429_0_0_1"/>
<feature type="transmembrane region" description="Helical" evidence="7">
    <location>
        <begin position="527"/>
        <end position="547"/>
    </location>
</feature>
<dbReference type="Proteomes" id="UP000019132">
    <property type="component" value="Unassembled WGS sequence"/>
</dbReference>
<evidence type="ECO:0000256" key="3">
    <source>
        <dbReference type="ARBA" id="ARBA00022692"/>
    </source>
</evidence>
<feature type="transmembrane region" description="Helical" evidence="7">
    <location>
        <begin position="416"/>
        <end position="439"/>
    </location>
</feature>
<accession>K3X3G7</accession>
<evidence type="ECO:0000256" key="1">
    <source>
        <dbReference type="ARBA" id="ARBA00004141"/>
    </source>
</evidence>
<dbReference type="EMBL" id="GL376637">
    <property type="status" value="NOT_ANNOTATED_CDS"/>
    <property type="molecule type" value="Genomic_DNA"/>
</dbReference>
<dbReference type="GO" id="GO:0016020">
    <property type="term" value="C:membrane"/>
    <property type="evidence" value="ECO:0007669"/>
    <property type="project" value="UniProtKB-SubCell"/>
</dbReference>
<evidence type="ECO:0000256" key="4">
    <source>
        <dbReference type="ARBA" id="ARBA00022989"/>
    </source>
</evidence>
<feature type="transmembrane region" description="Helical" evidence="7">
    <location>
        <begin position="154"/>
        <end position="173"/>
    </location>
</feature>
<dbReference type="eggNOG" id="KOG3978">
    <property type="taxonomic scope" value="Eukaryota"/>
</dbReference>
<feature type="transmembrane region" description="Helical" evidence="7">
    <location>
        <begin position="362"/>
        <end position="380"/>
    </location>
</feature>
<sequence>MALFPPEFIAGLLAAFFQFRLRAYFSVASALVNGLTFFLPPDDALIATLNGDKAPPPAANVTASSGKKASVKSASGAPLSAEDKMQAFYIKVATTEHGVFQQTLFYELYEMLVIVVTSTLVACVVGDVVSFAKPWFFAAADATIEGSASYRPEISVYGLVSALLVALWFPLQIKFAQGLETYEARLGIGIGFLGFVLAFFVIFAPKQWFDFDIESGADAVGARLEIVLRTLGFVDEDMDNVAHIGEMARLALFGQMALLAGVFACTSFLPAFRFARMYAEMTRDAQTSRFQKLLLHINMLSPLLLAVCWINALSRDVLVPSYLVKCGPRALTRDCFATPDDEAAFAASKIALKESQFDTLRIYLVLFSVLVRIVCFRGHLQYFLVEIKDTIIALVRRPGRVDGALLQSKIRIQFNYLPIIAVQYLAPVVSLLASAVLLARQTATSFGVMDALLAVLVRVVGLTPPPSLASGTTATNALELLPDVTPPDFGKWQLGEPVQQEKLAAFVKGMAQFTVVPPSFHASFFGFFLWWISFTWFAVSVAGLIYWHNVPHYAADGGESDAFKRNKQTPKLLKNQLKSLKLKKH</sequence>
<dbReference type="InParanoid" id="K3X3G7"/>
<dbReference type="VEuPathDB" id="FungiDB:PYU1_G011740"/>
<proteinExistence type="inferred from homology"/>
<keyword evidence="9" id="KW-1185">Reference proteome</keyword>
<reference evidence="8" key="3">
    <citation type="submission" date="2015-02" db="UniProtKB">
        <authorList>
            <consortium name="EnsemblProtists"/>
        </authorList>
    </citation>
    <scope>IDENTIFICATION</scope>
    <source>
        <strain evidence="8">DAOM BR144</strain>
    </source>
</reference>
<dbReference type="EnsemblProtists" id="PYU1_T011766">
    <property type="protein sequence ID" value="PYU1_T011766"/>
    <property type="gene ID" value="PYU1_G011740"/>
</dbReference>
<evidence type="ECO:0000256" key="2">
    <source>
        <dbReference type="ARBA" id="ARBA00009706"/>
    </source>
</evidence>
<comment type="similarity">
    <text evidence="2">Belongs to the TMEM161 family.</text>
</comment>
<keyword evidence="3 7" id="KW-0812">Transmembrane</keyword>
<dbReference type="PANTHER" id="PTHR13624:SF6">
    <property type="entry name" value="EMEI"/>
    <property type="match status" value="1"/>
</dbReference>
<evidence type="ECO:0008006" key="10">
    <source>
        <dbReference type="Google" id="ProtNLM"/>
    </source>
</evidence>
<keyword evidence="5 7" id="KW-0472">Membrane</keyword>
<feature type="transmembrane region" description="Helical" evidence="7">
    <location>
        <begin position="250"/>
        <end position="272"/>
    </location>
</feature>
<comment type="subcellular location">
    <subcellularLocation>
        <location evidence="1">Membrane</location>
        <topology evidence="1">Multi-pass membrane protein</topology>
    </subcellularLocation>
</comment>
<evidence type="ECO:0000313" key="8">
    <source>
        <dbReference type="EnsemblProtists" id="PYU1_T011766"/>
    </source>
</evidence>
<feature type="transmembrane region" description="Helical" evidence="7">
    <location>
        <begin position="111"/>
        <end position="132"/>
    </location>
</feature>
<evidence type="ECO:0000256" key="6">
    <source>
        <dbReference type="ARBA" id="ARBA00023180"/>
    </source>
</evidence>
<feature type="transmembrane region" description="Helical" evidence="7">
    <location>
        <begin position="293"/>
        <end position="312"/>
    </location>
</feature>
<evidence type="ECO:0000313" key="9">
    <source>
        <dbReference type="Proteomes" id="UP000019132"/>
    </source>
</evidence>
<dbReference type="PANTHER" id="PTHR13624">
    <property type="entry name" value="RE42071P"/>
    <property type="match status" value="1"/>
</dbReference>
<organism evidence="8 9">
    <name type="scientific">Globisporangium ultimum (strain ATCC 200006 / CBS 805.95 / DAOM BR144)</name>
    <name type="common">Pythium ultimum</name>
    <dbReference type="NCBI Taxonomy" id="431595"/>
    <lineage>
        <taxon>Eukaryota</taxon>
        <taxon>Sar</taxon>
        <taxon>Stramenopiles</taxon>
        <taxon>Oomycota</taxon>
        <taxon>Peronosporomycetes</taxon>
        <taxon>Pythiales</taxon>
        <taxon>Pythiaceae</taxon>
        <taxon>Globisporangium</taxon>
    </lineage>
</organism>
<evidence type="ECO:0000256" key="7">
    <source>
        <dbReference type="SAM" id="Phobius"/>
    </source>
</evidence>
<feature type="transmembrane region" description="Helical" evidence="7">
    <location>
        <begin position="185"/>
        <end position="204"/>
    </location>
</feature>
<reference evidence="9" key="2">
    <citation type="submission" date="2010-04" db="EMBL/GenBank/DDBJ databases">
        <authorList>
            <person name="Buell R."/>
            <person name="Hamilton J."/>
            <person name="Hostetler J."/>
        </authorList>
    </citation>
    <scope>NUCLEOTIDE SEQUENCE [LARGE SCALE GENOMIC DNA]</scope>
    <source>
        <strain evidence="9">DAOM:BR144</strain>
    </source>
</reference>
<evidence type="ECO:0000256" key="5">
    <source>
        <dbReference type="ARBA" id="ARBA00023136"/>
    </source>
</evidence>
<dbReference type="OMA" id="RFALMPI"/>
<dbReference type="Pfam" id="PF10268">
    <property type="entry name" value="Tmemb_161AB"/>
    <property type="match status" value="1"/>
</dbReference>
<reference evidence="9" key="1">
    <citation type="journal article" date="2010" name="Genome Biol.">
        <title>Genome sequence of the necrotrophic plant pathogen Pythium ultimum reveals original pathogenicity mechanisms and effector repertoire.</title>
        <authorList>
            <person name="Levesque C.A."/>
            <person name="Brouwer H."/>
            <person name="Cano L."/>
            <person name="Hamilton J.P."/>
            <person name="Holt C."/>
            <person name="Huitema E."/>
            <person name="Raffaele S."/>
            <person name="Robideau G.P."/>
            <person name="Thines M."/>
            <person name="Win J."/>
            <person name="Zerillo M.M."/>
            <person name="Beakes G.W."/>
            <person name="Boore J.L."/>
            <person name="Busam D."/>
            <person name="Dumas B."/>
            <person name="Ferriera S."/>
            <person name="Fuerstenberg S.I."/>
            <person name="Gachon C.M."/>
            <person name="Gaulin E."/>
            <person name="Govers F."/>
            <person name="Grenville-Briggs L."/>
            <person name="Horner N."/>
            <person name="Hostetler J."/>
            <person name="Jiang R.H."/>
            <person name="Johnson J."/>
            <person name="Krajaejun T."/>
            <person name="Lin H."/>
            <person name="Meijer H.J."/>
            <person name="Moore B."/>
            <person name="Morris P."/>
            <person name="Phuntmart V."/>
            <person name="Puiu D."/>
            <person name="Shetty J."/>
            <person name="Stajich J.E."/>
            <person name="Tripathy S."/>
            <person name="Wawra S."/>
            <person name="van West P."/>
            <person name="Whitty B.R."/>
            <person name="Coutinho P.M."/>
            <person name="Henrissat B."/>
            <person name="Martin F."/>
            <person name="Thomas P.D."/>
            <person name="Tyler B.M."/>
            <person name="De Vries R.P."/>
            <person name="Kamoun S."/>
            <person name="Yandell M."/>
            <person name="Tisserat N."/>
            <person name="Buell C.R."/>
        </authorList>
    </citation>
    <scope>NUCLEOTIDE SEQUENCE</scope>
    <source>
        <strain evidence="9">DAOM:BR144</strain>
    </source>
</reference>
<name>K3X3G7_GLOUD</name>
<dbReference type="InterPro" id="IPR019395">
    <property type="entry name" value="Transmembrane_161A/B"/>
</dbReference>
<protein>
    <recommendedName>
        <fullName evidence="10">Transmembrane protein</fullName>
    </recommendedName>
</protein>
<dbReference type="AlphaFoldDB" id="K3X3G7"/>